<dbReference type="AlphaFoldDB" id="A0AAV1RII7"/>
<evidence type="ECO:0000313" key="3">
    <source>
        <dbReference type="Proteomes" id="UP001314170"/>
    </source>
</evidence>
<dbReference type="EMBL" id="CAWUPB010000994">
    <property type="protein sequence ID" value="CAK7336555.1"/>
    <property type="molecule type" value="Genomic_DNA"/>
</dbReference>
<proteinExistence type="predicted"/>
<comment type="caution">
    <text evidence="2">The sequence shown here is derived from an EMBL/GenBank/DDBJ whole genome shotgun (WGS) entry which is preliminary data.</text>
</comment>
<feature type="region of interest" description="Disordered" evidence="1">
    <location>
        <begin position="167"/>
        <end position="202"/>
    </location>
</feature>
<evidence type="ECO:0000256" key="1">
    <source>
        <dbReference type="SAM" id="MobiDB-lite"/>
    </source>
</evidence>
<evidence type="ECO:0000313" key="2">
    <source>
        <dbReference type="EMBL" id="CAK7336555.1"/>
    </source>
</evidence>
<protein>
    <submittedName>
        <fullName evidence="2">Uncharacterized protein</fullName>
    </submittedName>
</protein>
<keyword evidence="3" id="KW-1185">Reference proteome</keyword>
<feature type="compositionally biased region" description="Basic and acidic residues" evidence="1">
    <location>
        <begin position="167"/>
        <end position="200"/>
    </location>
</feature>
<organism evidence="2 3">
    <name type="scientific">Dovyalis caffra</name>
    <dbReference type="NCBI Taxonomy" id="77055"/>
    <lineage>
        <taxon>Eukaryota</taxon>
        <taxon>Viridiplantae</taxon>
        <taxon>Streptophyta</taxon>
        <taxon>Embryophyta</taxon>
        <taxon>Tracheophyta</taxon>
        <taxon>Spermatophyta</taxon>
        <taxon>Magnoliopsida</taxon>
        <taxon>eudicotyledons</taxon>
        <taxon>Gunneridae</taxon>
        <taxon>Pentapetalae</taxon>
        <taxon>rosids</taxon>
        <taxon>fabids</taxon>
        <taxon>Malpighiales</taxon>
        <taxon>Salicaceae</taxon>
        <taxon>Flacourtieae</taxon>
        <taxon>Dovyalis</taxon>
    </lineage>
</organism>
<accession>A0AAV1RII7</accession>
<dbReference type="Proteomes" id="UP001314170">
    <property type="component" value="Unassembled WGS sequence"/>
</dbReference>
<gene>
    <name evidence="2" type="ORF">DCAF_LOCUS11564</name>
</gene>
<sequence>MPPLHVCPCCGHKSLCEQHSGSCLAPFSQAPDSGSSDFLVSVSASPIYEDKSYAELRFEDYKLQGKAKNGQQKSVKQDAESAKLGEAPWALPVLLLPAMPFFNFSGSSATPAGTQGGGSSLASDYGLTAPFMNGPSFAQSSFVPASILSIIPGVLPLSEMFRRLRGRGREAGEKSRKAGEREKEVEEKSRRERESRKAGEESLSTTARISLQLIQGFDNTCYPFLLASSRDQHSSVPVNSFERKQRVAGAVTPRTKDVRLRYLKGCDWEEIKEYSH</sequence>
<reference evidence="2 3" key="1">
    <citation type="submission" date="2024-01" db="EMBL/GenBank/DDBJ databases">
        <authorList>
            <person name="Waweru B."/>
        </authorList>
    </citation>
    <scope>NUCLEOTIDE SEQUENCE [LARGE SCALE GENOMIC DNA]</scope>
</reference>
<name>A0AAV1RII7_9ROSI</name>
<dbReference type="Gene3D" id="1.10.10.2360">
    <property type="match status" value="1"/>
</dbReference>